<evidence type="ECO:0000313" key="1">
    <source>
        <dbReference type="EMBL" id="KAI4328445.1"/>
    </source>
</evidence>
<organism evidence="1 2">
    <name type="scientific">Bauhinia variegata</name>
    <name type="common">Purple orchid tree</name>
    <name type="synonym">Phanera variegata</name>
    <dbReference type="NCBI Taxonomy" id="167791"/>
    <lineage>
        <taxon>Eukaryota</taxon>
        <taxon>Viridiplantae</taxon>
        <taxon>Streptophyta</taxon>
        <taxon>Embryophyta</taxon>
        <taxon>Tracheophyta</taxon>
        <taxon>Spermatophyta</taxon>
        <taxon>Magnoliopsida</taxon>
        <taxon>eudicotyledons</taxon>
        <taxon>Gunneridae</taxon>
        <taxon>Pentapetalae</taxon>
        <taxon>rosids</taxon>
        <taxon>fabids</taxon>
        <taxon>Fabales</taxon>
        <taxon>Fabaceae</taxon>
        <taxon>Cercidoideae</taxon>
        <taxon>Cercideae</taxon>
        <taxon>Bauhiniinae</taxon>
        <taxon>Bauhinia</taxon>
    </lineage>
</organism>
<reference evidence="1 2" key="1">
    <citation type="journal article" date="2022" name="DNA Res.">
        <title>Chromosomal-level genome assembly of the orchid tree Bauhinia variegata (Leguminosae; Cercidoideae) supports the allotetraploid origin hypothesis of Bauhinia.</title>
        <authorList>
            <person name="Zhong Y."/>
            <person name="Chen Y."/>
            <person name="Zheng D."/>
            <person name="Pang J."/>
            <person name="Liu Y."/>
            <person name="Luo S."/>
            <person name="Meng S."/>
            <person name="Qian L."/>
            <person name="Wei D."/>
            <person name="Dai S."/>
            <person name="Zhou R."/>
        </authorList>
    </citation>
    <scope>NUCLEOTIDE SEQUENCE [LARGE SCALE GENOMIC DNA]</scope>
    <source>
        <strain evidence="1">BV-YZ2020</strain>
    </source>
</reference>
<dbReference type="EMBL" id="CM039433">
    <property type="protein sequence ID" value="KAI4328445.1"/>
    <property type="molecule type" value="Genomic_DNA"/>
</dbReference>
<sequence>MVCPTEESTKSQNQSSQIEQPSKGTTFFRTCFNGINGMSGIGLLSMPYAFSQGGWLSIILLLVVAILCCYTALLLQRCMSGKPHVKTYFDIGELAFGKKGRALVTFFICIQIYLVAVEFLILEGDNLNKLFPNMMFKIGDLRIEGKKGFVLISALVILPTTWLRNLGLLAYVSAGGVVASIILVCSVFWVGAIDGVGFHQRGELVKLEGFPTVISLFTFGFCGHTVFPTLCNSMKDRSRFNKVLLVCFIASTITYGVMAIQGYLMFGDYVNSQITLNLPLSKISSHVAIYTTLINPFTKYAVAVTPLANAIEDRLCKSLAFSILIRTLIVVSTMLVAMFIPLFGYVMAFIGAFLCVTVSMLLPCICYLKIKKASQIMRLEFIFIIGILFLGFIVAVLGTFISVKQIIKHL</sequence>
<protein>
    <submittedName>
        <fullName evidence="1">Uncharacterized protein</fullName>
    </submittedName>
</protein>
<keyword evidence="2" id="KW-1185">Reference proteome</keyword>
<evidence type="ECO:0000313" key="2">
    <source>
        <dbReference type="Proteomes" id="UP000828941"/>
    </source>
</evidence>
<comment type="caution">
    <text evidence="1">The sequence shown here is derived from an EMBL/GenBank/DDBJ whole genome shotgun (WGS) entry which is preliminary data.</text>
</comment>
<gene>
    <name evidence="1" type="ORF">L6164_020800</name>
</gene>
<proteinExistence type="predicted"/>
<name>A0ACB9N198_BAUVA</name>
<accession>A0ACB9N198</accession>
<dbReference type="Proteomes" id="UP000828941">
    <property type="component" value="Chromosome 8"/>
</dbReference>